<evidence type="ECO:0000313" key="1">
    <source>
        <dbReference type="EMBL" id="KAF6296017.1"/>
    </source>
</evidence>
<evidence type="ECO:0000313" key="2">
    <source>
        <dbReference type="Proteomes" id="UP000527355"/>
    </source>
</evidence>
<organism evidence="1 2">
    <name type="scientific">Myotis myotis</name>
    <name type="common">Greater mouse-eared bat</name>
    <name type="synonym">Vespertilio myotis</name>
    <dbReference type="NCBI Taxonomy" id="51298"/>
    <lineage>
        <taxon>Eukaryota</taxon>
        <taxon>Metazoa</taxon>
        <taxon>Chordata</taxon>
        <taxon>Craniata</taxon>
        <taxon>Vertebrata</taxon>
        <taxon>Euteleostomi</taxon>
        <taxon>Mammalia</taxon>
        <taxon>Eutheria</taxon>
        <taxon>Laurasiatheria</taxon>
        <taxon>Chiroptera</taxon>
        <taxon>Yangochiroptera</taxon>
        <taxon>Vespertilionidae</taxon>
        <taxon>Myotis</taxon>
    </lineage>
</organism>
<dbReference type="Proteomes" id="UP000527355">
    <property type="component" value="Unassembled WGS sequence"/>
</dbReference>
<reference evidence="1 2" key="1">
    <citation type="journal article" date="2020" name="Nature">
        <title>Six reference-quality genomes reveal evolution of bat adaptations.</title>
        <authorList>
            <person name="Jebb D."/>
            <person name="Huang Z."/>
            <person name="Pippel M."/>
            <person name="Hughes G.M."/>
            <person name="Lavrichenko K."/>
            <person name="Devanna P."/>
            <person name="Winkler S."/>
            <person name="Jermiin L.S."/>
            <person name="Skirmuntt E.C."/>
            <person name="Katzourakis A."/>
            <person name="Burkitt-Gray L."/>
            <person name="Ray D.A."/>
            <person name="Sullivan K.A.M."/>
            <person name="Roscito J.G."/>
            <person name="Kirilenko B.M."/>
            <person name="Davalos L.M."/>
            <person name="Corthals A.P."/>
            <person name="Power M.L."/>
            <person name="Jones G."/>
            <person name="Ransome R.D."/>
            <person name="Dechmann D.K.N."/>
            <person name="Locatelli A.G."/>
            <person name="Puechmaille S.J."/>
            <person name="Fedrigo O."/>
            <person name="Jarvis E.D."/>
            <person name="Hiller M."/>
            <person name="Vernes S.C."/>
            <person name="Myers E.W."/>
            <person name="Teeling E.C."/>
        </authorList>
    </citation>
    <scope>NUCLEOTIDE SEQUENCE [LARGE SCALE GENOMIC DNA]</scope>
    <source>
        <strain evidence="1">MMyoMyo1</strain>
        <tissue evidence="1">Flight muscle</tissue>
    </source>
</reference>
<protein>
    <submittedName>
        <fullName evidence="1">Uncharacterized protein</fullName>
    </submittedName>
</protein>
<dbReference type="AlphaFoldDB" id="A0A7J7T6H9"/>
<comment type="caution">
    <text evidence="1">The sequence shown here is derived from an EMBL/GenBank/DDBJ whole genome shotgun (WGS) entry which is preliminary data.</text>
</comment>
<gene>
    <name evidence="1" type="ORF">mMyoMyo1_009149</name>
</gene>
<accession>A0A7J7T6H9</accession>
<sequence length="136" mass="15779">MTQPLTSELLAGTEAFRFCEKVGLFPTPHAQKIRCRPNPWSLCLWPYLETGSLQMRLSSCLIRVGPHPTGLVSLKEDKRWRHRRMPREERGGAWHHEPRTTKDWWAAPEAGRRQGRILPRVSEGAWSRLTFQPPES</sequence>
<name>A0A7J7T6H9_MYOMY</name>
<dbReference type="EMBL" id="JABWUV010000017">
    <property type="protein sequence ID" value="KAF6296017.1"/>
    <property type="molecule type" value="Genomic_DNA"/>
</dbReference>
<keyword evidence="2" id="KW-1185">Reference proteome</keyword>
<proteinExistence type="predicted"/>